<dbReference type="PANTHER" id="PTHR43823">
    <property type="entry name" value="SPORULATION PROTEIN YKVU"/>
    <property type="match status" value="1"/>
</dbReference>
<dbReference type="GO" id="GO:0015297">
    <property type="term" value="F:antiporter activity"/>
    <property type="evidence" value="ECO:0007669"/>
    <property type="project" value="InterPro"/>
</dbReference>
<comment type="subcellular location">
    <subcellularLocation>
        <location evidence="1">Cell membrane</location>
        <topology evidence="1">Multi-pass membrane protein</topology>
    </subcellularLocation>
</comment>
<evidence type="ECO:0000256" key="3">
    <source>
        <dbReference type="ARBA" id="ARBA00022692"/>
    </source>
</evidence>
<dbReference type="RefSeq" id="WP_073211406.1">
    <property type="nucleotide sequence ID" value="NZ_FRBD01000031.1"/>
</dbReference>
<evidence type="ECO:0000313" key="9">
    <source>
        <dbReference type="Proteomes" id="UP000184130"/>
    </source>
</evidence>
<protein>
    <submittedName>
        <fullName evidence="8">Na+-driven multidrug efflux pump</fullName>
    </submittedName>
</protein>
<sequence>MKEENRNSYIINHSLQVYLIAAILTSIVGQVNTTIDGIIVSNTLSSDAISVVTLSVPILTVSSLLGSIIISGAVLLFAPAIGNQQYRQANRILTLSLVSLLVFNGLIAATLCIWTDPVARFLTDDERLLPYLIDYLPVSFIGGVVTLLAMSLGQFIEISGRPRLVTKAMVILSSSNILLDLFLVVYFQLGMKGAAIASALSSVAVILSYIPYLTKQPRPFHFNLPLSAESLKLGGTCLLRGLPNAIGTVSVAVLLLGLNAIVMHIQGADGMFILSVCIQIFSIGMLVIGGAGSAITGIGGKLYGERDWNGMKRLFDSIFKKVLGGAALITLLISLFPSLLARLFGADEDLLVVSEQPLRLFSLVLIPLAVNLMLVNVFLITNRGKLASLLMVSLVVCILLTFLACSYWFPSNIWVAFPIGMWLLMFISLAIPYSMSKHKVATHRIYLISTVGNLDSYSVSVNYDFNDVNSKLNDLLFYVSIFDIGEERMTKVQHVLEEIMFHQYDMGKKEQKQDSFDVSIIDQPTRFSIIVKDVGKAYNPLVSYQPGQHDVIDEEQIGIAIVKGLCDEINYKYANGLNCLYLNIKK</sequence>
<evidence type="ECO:0000256" key="1">
    <source>
        <dbReference type="ARBA" id="ARBA00004651"/>
    </source>
</evidence>
<evidence type="ECO:0000256" key="2">
    <source>
        <dbReference type="ARBA" id="ARBA00022475"/>
    </source>
</evidence>
<feature type="transmembrane region" description="Helical" evidence="6">
    <location>
        <begin position="360"/>
        <end position="379"/>
    </location>
</feature>
<evidence type="ECO:0000259" key="7">
    <source>
        <dbReference type="Pfam" id="PF13581"/>
    </source>
</evidence>
<dbReference type="GO" id="GO:0042910">
    <property type="term" value="F:xenobiotic transmembrane transporter activity"/>
    <property type="evidence" value="ECO:0007669"/>
    <property type="project" value="InterPro"/>
</dbReference>
<dbReference type="EMBL" id="FRBD01000031">
    <property type="protein sequence ID" value="SHL20730.1"/>
    <property type="molecule type" value="Genomic_DNA"/>
</dbReference>
<keyword evidence="4 6" id="KW-1133">Transmembrane helix</keyword>
<proteinExistence type="predicted"/>
<dbReference type="InterPro" id="IPR002528">
    <property type="entry name" value="MATE_fam"/>
</dbReference>
<feature type="transmembrane region" description="Helical" evidence="6">
    <location>
        <begin position="415"/>
        <end position="435"/>
    </location>
</feature>
<dbReference type="PANTHER" id="PTHR43823:SF3">
    <property type="entry name" value="MULTIDRUG EXPORT PROTEIN MEPA"/>
    <property type="match status" value="1"/>
</dbReference>
<accession>A0A1M6YRF7</accession>
<reference evidence="8 9" key="1">
    <citation type="submission" date="2016-11" db="EMBL/GenBank/DDBJ databases">
        <authorList>
            <person name="Jaros S."/>
            <person name="Januszkiewicz K."/>
            <person name="Wedrychowicz H."/>
        </authorList>
    </citation>
    <scope>NUCLEOTIDE SEQUENCE [LARGE SCALE GENOMIC DNA]</scope>
    <source>
        <strain evidence="8 9">KHT3</strain>
    </source>
</reference>
<feature type="transmembrane region" description="Helical" evidence="6">
    <location>
        <begin position="195"/>
        <end position="214"/>
    </location>
</feature>
<gene>
    <name evidence="8" type="ORF">SAMN05216463_13123</name>
</gene>
<keyword evidence="2" id="KW-1003">Cell membrane</keyword>
<feature type="transmembrane region" description="Helical" evidence="6">
    <location>
        <begin position="271"/>
        <end position="298"/>
    </location>
</feature>
<dbReference type="Proteomes" id="UP000184130">
    <property type="component" value="Unassembled WGS sequence"/>
</dbReference>
<dbReference type="OrthoDB" id="1057696at2"/>
<keyword evidence="3 6" id="KW-0812">Transmembrane</keyword>
<dbReference type="AlphaFoldDB" id="A0A1M6YRF7"/>
<dbReference type="Pfam" id="PF01554">
    <property type="entry name" value="MatE"/>
    <property type="match status" value="2"/>
</dbReference>
<dbReference type="Pfam" id="PF13581">
    <property type="entry name" value="HATPase_c_2"/>
    <property type="match status" value="1"/>
</dbReference>
<feature type="transmembrane region" description="Helical" evidence="6">
    <location>
        <begin position="135"/>
        <end position="156"/>
    </location>
</feature>
<keyword evidence="5 6" id="KW-0472">Membrane</keyword>
<dbReference type="InterPro" id="IPR051327">
    <property type="entry name" value="MATE_MepA_subfamily"/>
</dbReference>
<feature type="transmembrane region" description="Helical" evidence="6">
    <location>
        <begin position="242"/>
        <end position="265"/>
    </location>
</feature>
<name>A0A1M6YRF7_XYLRU</name>
<organism evidence="8 9">
    <name type="scientific">Xylanibacter ruminicola</name>
    <name type="common">Prevotella ruminicola</name>
    <dbReference type="NCBI Taxonomy" id="839"/>
    <lineage>
        <taxon>Bacteria</taxon>
        <taxon>Pseudomonadati</taxon>
        <taxon>Bacteroidota</taxon>
        <taxon>Bacteroidia</taxon>
        <taxon>Bacteroidales</taxon>
        <taxon>Prevotellaceae</taxon>
        <taxon>Xylanibacter</taxon>
    </lineage>
</organism>
<feature type="transmembrane region" description="Helical" evidence="6">
    <location>
        <begin position="168"/>
        <end position="189"/>
    </location>
</feature>
<dbReference type="InterPro" id="IPR003594">
    <property type="entry name" value="HATPase_dom"/>
</dbReference>
<evidence type="ECO:0000256" key="6">
    <source>
        <dbReference type="SAM" id="Phobius"/>
    </source>
</evidence>
<feature type="transmembrane region" description="Helical" evidence="6">
    <location>
        <begin position="318"/>
        <end position="340"/>
    </location>
</feature>
<dbReference type="GO" id="GO:0005886">
    <property type="term" value="C:plasma membrane"/>
    <property type="evidence" value="ECO:0007669"/>
    <property type="project" value="UniProtKB-SubCell"/>
</dbReference>
<evidence type="ECO:0000256" key="5">
    <source>
        <dbReference type="ARBA" id="ARBA00023136"/>
    </source>
</evidence>
<feature type="transmembrane region" description="Helical" evidence="6">
    <location>
        <begin position="93"/>
        <end position="115"/>
    </location>
</feature>
<feature type="transmembrane region" description="Helical" evidence="6">
    <location>
        <begin position="386"/>
        <end position="409"/>
    </location>
</feature>
<feature type="domain" description="Histidine kinase/HSP90-like ATPase" evidence="7">
    <location>
        <begin position="482"/>
        <end position="582"/>
    </location>
</feature>
<evidence type="ECO:0000313" key="8">
    <source>
        <dbReference type="EMBL" id="SHL20730.1"/>
    </source>
</evidence>
<evidence type="ECO:0000256" key="4">
    <source>
        <dbReference type="ARBA" id="ARBA00022989"/>
    </source>
</evidence>
<feature type="transmembrane region" description="Helical" evidence="6">
    <location>
        <begin position="9"/>
        <end position="28"/>
    </location>
</feature>
<feature type="transmembrane region" description="Helical" evidence="6">
    <location>
        <begin position="48"/>
        <end position="81"/>
    </location>
</feature>